<keyword evidence="2" id="KW-1185">Reference proteome</keyword>
<name>A0A2U8WDU4_9HYPH</name>
<dbReference type="Proteomes" id="UP000245926">
    <property type="component" value="Chromosome"/>
</dbReference>
<sequence>MIRRDLSAVIAQILIETNRVPGLGPWAAAAWAMKIWPEASHAEVLRGYYIAVEIFEDDYLFEAA</sequence>
<protein>
    <submittedName>
        <fullName evidence="1">Uncharacterized protein</fullName>
    </submittedName>
</protein>
<evidence type="ECO:0000313" key="1">
    <source>
        <dbReference type="EMBL" id="AWN43486.1"/>
    </source>
</evidence>
<dbReference type="EMBL" id="CP029550">
    <property type="protein sequence ID" value="AWN43486.1"/>
    <property type="molecule type" value="Genomic_DNA"/>
</dbReference>
<dbReference type="AlphaFoldDB" id="A0A2U8WDU4"/>
<reference evidence="2" key="1">
    <citation type="submission" date="2018-05" db="EMBL/GenBank/DDBJ databases">
        <title>Complete Genome Sequence of Methylobacterium sp. 17SD2-17.</title>
        <authorList>
            <person name="Srinivasan S."/>
        </authorList>
    </citation>
    <scope>NUCLEOTIDE SEQUENCE [LARGE SCALE GENOMIC DNA]</scope>
    <source>
        <strain evidence="2">17SD2-17</strain>
    </source>
</reference>
<dbReference type="RefSeq" id="WP_109894329.1">
    <property type="nucleotide sequence ID" value="NZ_CP029550.1"/>
</dbReference>
<proteinExistence type="predicted"/>
<accession>A0A2U8WDU4</accession>
<evidence type="ECO:0000313" key="2">
    <source>
        <dbReference type="Proteomes" id="UP000245926"/>
    </source>
</evidence>
<gene>
    <name evidence="1" type="ORF">DK389_26985</name>
</gene>
<organism evidence="1 2">
    <name type="scientific">Methylobacterium durans</name>
    <dbReference type="NCBI Taxonomy" id="2202825"/>
    <lineage>
        <taxon>Bacteria</taxon>
        <taxon>Pseudomonadati</taxon>
        <taxon>Pseudomonadota</taxon>
        <taxon>Alphaproteobacteria</taxon>
        <taxon>Hyphomicrobiales</taxon>
        <taxon>Methylobacteriaceae</taxon>
        <taxon>Methylobacterium</taxon>
    </lineage>
</organism>
<dbReference type="KEGG" id="mets:DK389_26985"/>